<evidence type="ECO:0000313" key="1">
    <source>
        <dbReference type="EMBL" id="XPM62182.1"/>
    </source>
</evidence>
<gene>
    <name evidence="1" type="ORF">BH720_020310</name>
</gene>
<reference evidence="1 2" key="1">
    <citation type="journal article" date="2016" name="Genome Announc.">
        <title>Draft Genome Sequence of the Thermotolerant Cyanobacterium Desertifilum sp. IPPAS B-1220.</title>
        <authorList>
            <person name="Mironov K.S."/>
            <person name="Sinetova M.A."/>
            <person name="Bolatkhan K."/>
            <person name="Zayadan B.K."/>
            <person name="Ustinova V.V."/>
            <person name="Kupriyanova E.V."/>
            <person name="Skrypnik A.N."/>
            <person name="Gogoleva N.E."/>
            <person name="Gogolev Y.V."/>
            <person name="Los D.A."/>
        </authorList>
    </citation>
    <scope>NUCLEOTIDE SEQUENCE [LARGE SCALE GENOMIC DNA]</scope>
    <source>
        <strain evidence="1 2">IPPAS B-1220</strain>
    </source>
</reference>
<proteinExistence type="predicted"/>
<dbReference type="Proteomes" id="UP000095472">
    <property type="component" value="Chromosome"/>
</dbReference>
<keyword evidence="2" id="KW-1185">Reference proteome</keyword>
<protein>
    <submittedName>
        <fullName evidence="1">Uncharacterized protein</fullName>
    </submittedName>
</protein>
<sequence length="60" mass="6745">MGVGEEEEFYHNSTLFFLLSPLLRTQNRTTALFFPIPPSSSPLGTRNSELGTFFPHPLGF</sequence>
<evidence type="ECO:0000313" key="2">
    <source>
        <dbReference type="Proteomes" id="UP000095472"/>
    </source>
</evidence>
<accession>A0ACD5GNI8</accession>
<dbReference type="EMBL" id="CP182909">
    <property type="protein sequence ID" value="XPM62182.1"/>
    <property type="molecule type" value="Genomic_DNA"/>
</dbReference>
<organism evidence="1 2">
    <name type="scientific">Desertifilum tharense IPPAS B-1220</name>
    <dbReference type="NCBI Taxonomy" id="1781255"/>
    <lineage>
        <taxon>Bacteria</taxon>
        <taxon>Bacillati</taxon>
        <taxon>Cyanobacteriota</taxon>
        <taxon>Cyanophyceae</taxon>
        <taxon>Desertifilales</taxon>
        <taxon>Desertifilaceae</taxon>
        <taxon>Desertifilum</taxon>
    </lineage>
</organism>
<name>A0ACD5GNI8_9CYAN</name>